<dbReference type="PROSITE" id="PS51277">
    <property type="entry name" value="BURP"/>
    <property type="match status" value="1"/>
</dbReference>
<evidence type="ECO:0000313" key="2">
    <source>
        <dbReference type="EMBL" id="CAL4905316.1"/>
    </source>
</evidence>
<reference evidence="2 3" key="2">
    <citation type="submission" date="2024-10" db="EMBL/GenBank/DDBJ databases">
        <authorList>
            <person name="Ryan C."/>
        </authorList>
    </citation>
    <scope>NUCLEOTIDE SEQUENCE [LARGE SCALE GENOMIC DNA]</scope>
</reference>
<evidence type="ECO:0000259" key="1">
    <source>
        <dbReference type="PROSITE" id="PS51277"/>
    </source>
</evidence>
<feature type="domain" description="BURP" evidence="1">
    <location>
        <begin position="125"/>
        <end position="346"/>
    </location>
</feature>
<name>A0ABC8WA67_9POAL</name>
<dbReference type="PANTHER" id="PTHR31236">
    <property type="entry name" value="BURP DOMAIN PROTEIN USPL1-LIKE"/>
    <property type="match status" value="1"/>
</dbReference>
<proteinExistence type="predicted"/>
<dbReference type="AlphaFoldDB" id="A0ABC8WA67"/>
<dbReference type="SMART" id="SM01045">
    <property type="entry name" value="BURP"/>
    <property type="match status" value="1"/>
</dbReference>
<reference evidence="3" key="1">
    <citation type="submission" date="2024-06" db="EMBL/GenBank/DDBJ databases">
        <authorList>
            <person name="Ryan C."/>
        </authorList>
    </citation>
    <scope>NUCLEOTIDE SEQUENCE [LARGE SCALE GENOMIC DNA]</scope>
</reference>
<evidence type="ECO:0000313" key="3">
    <source>
        <dbReference type="Proteomes" id="UP001497457"/>
    </source>
</evidence>
<dbReference type="PANTHER" id="PTHR31236:SF24">
    <property type="entry name" value="BURP DOMAIN PROTEIN RD22"/>
    <property type="match status" value="1"/>
</dbReference>
<sequence length="354" mass="37292">MLRVRASHPTGSIPLISNNSTYSIATHRSVMLHPSALFLIIVAISAAAAHGHAANGTPAARFWEEVLPGTPMPEALAELVQKGIDHSPLVENFTGPYLSIGMCLGHVYVSVCSVERVKKAGTGLFFHEDQVRVGTTMTVSFSPAAVPAILPHAAAANVPFGNLTAADVAAMFHIAPGSTMISQVGDTLRACQPAAPSHSHAGDERHACATSLEDIVRAALRTLGTAAGGGVWVVASETPRGGLPLQPYAVDKVTPLDGDRHVACHDEPYPYAVFRCHKIGLSMTRAYLISLRGLHGGPKVAMAVICHLDTSGWNPAYPAFEMMGTKPGESSVCHFMPYANLLFGVKATGAMESF</sequence>
<organism evidence="2 3">
    <name type="scientific">Urochloa decumbens</name>
    <dbReference type="NCBI Taxonomy" id="240449"/>
    <lineage>
        <taxon>Eukaryota</taxon>
        <taxon>Viridiplantae</taxon>
        <taxon>Streptophyta</taxon>
        <taxon>Embryophyta</taxon>
        <taxon>Tracheophyta</taxon>
        <taxon>Spermatophyta</taxon>
        <taxon>Magnoliopsida</taxon>
        <taxon>Liliopsida</taxon>
        <taxon>Poales</taxon>
        <taxon>Poaceae</taxon>
        <taxon>PACMAD clade</taxon>
        <taxon>Panicoideae</taxon>
        <taxon>Panicodae</taxon>
        <taxon>Paniceae</taxon>
        <taxon>Melinidinae</taxon>
        <taxon>Urochloa</taxon>
    </lineage>
</organism>
<dbReference type="EMBL" id="OZ075122">
    <property type="protein sequence ID" value="CAL4905316.1"/>
    <property type="molecule type" value="Genomic_DNA"/>
</dbReference>
<dbReference type="InterPro" id="IPR004873">
    <property type="entry name" value="BURP_dom"/>
</dbReference>
<protein>
    <recommendedName>
        <fullName evidence="1">BURP domain-containing protein</fullName>
    </recommendedName>
</protein>
<dbReference type="InterPro" id="IPR044816">
    <property type="entry name" value="BURP"/>
</dbReference>
<dbReference type="Pfam" id="PF03181">
    <property type="entry name" value="BURP"/>
    <property type="match status" value="1"/>
</dbReference>
<keyword evidence="3" id="KW-1185">Reference proteome</keyword>
<gene>
    <name evidence="2" type="ORF">URODEC1_LOCUS11594</name>
</gene>
<dbReference type="Proteomes" id="UP001497457">
    <property type="component" value="Chromosome 12b"/>
</dbReference>
<accession>A0ABC8WA67</accession>